<dbReference type="InterPro" id="IPR029044">
    <property type="entry name" value="Nucleotide-diphossugar_trans"/>
</dbReference>
<proteinExistence type="predicted"/>
<keyword evidence="1" id="KW-1133">Transmembrane helix</keyword>
<accession>A0A6B0SIZ6</accession>
<dbReference type="CDD" id="cd04179">
    <property type="entry name" value="DPM_DPG-synthase_like"/>
    <property type="match status" value="1"/>
</dbReference>
<dbReference type="PANTHER" id="PTHR48090">
    <property type="entry name" value="UNDECAPRENYL-PHOSPHATE 4-DEOXY-4-FORMAMIDO-L-ARABINOSE TRANSFERASE-RELATED"/>
    <property type="match status" value="1"/>
</dbReference>
<gene>
    <name evidence="3" type="ORF">GRX66_14285</name>
</gene>
<dbReference type="OrthoDB" id="43988at2157"/>
<evidence type="ECO:0000256" key="1">
    <source>
        <dbReference type="SAM" id="Phobius"/>
    </source>
</evidence>
<dbReference type="RefSeq" id="WP_159527162.1">
    <property type="nucleotide sequence ID" value="NZ_WUUU01000142.1"/>
</dbReference>
<keyword evidence="3" id="KW-0808">Transferase</keyword>
<feature type="transmembrane region" description="Helical" evidence="1">
    <location>
        <begin position="266"/>
        <end position="285"/>
    </location>
</feature>
<dbReference type="Gene3D" id="3.90.550.10">
    <property type="entry name" value="Spore Coat Polysaccharide Biosynthesis Protein SpsA, Chain A"/>
    <property type="match status" value="1"/>
</dbReference>
<organism evidence="3 4">
    <name type="scientific">Halobacterium bonnevillei</name>
    <dbReference type="NCBI Taxonomy" id="2692200"/>
    <lineage>
        <taxon>Archaea</taxon>
        <taxon>Methanobacteriati</taxon>
        <taxon>Methanobacteriota</taxon>
        <taxon>Stenosarchaea group</taxon>
        <taxon>Halobacteria</taxon>
        <taxon>Halobacteriales</taxon>
        <taxon>Halobacteriaceae</taxon>
        <taxon>Halobacterium</taxon>
    </lineage>
</organism>
<keyword evidence="4" id="KW-1185">Reference proteome</keyword>
<dbReference type="GO" id="GO:0016740">
    <property type="term" value="F:transferase activity"/>
    <property type="evidence" value="ECO:0007669"/>
    <property type="project" value="UniProtKB-KW"/>
</dbReference>
<reference evidence="3 4" key="1">
    <citation type="submission" date="2019-12" db="EMBL/GenBank/DDBJ databases">
        <title>Isolation and characterization of three novel carbon monoxide-oxidizing members of Halobacteria from salione crusts and soils.</title>
        <authorList>
            <person name="Myers M.R."/>
            <person name="King G.M."/>
        </authorList>
    </citation>
    <scope>NUCLEOTIDE SEQUENCE [LARGE SCALE GENOMIC DNA]</scope>
    <source>
        <strain evidence="3 4">PCN9</strain>
    </source>
</reference>
<name>A0A6B0SIZ6_9EURY</name>
<comment type="caution">
    <text evidence="3">The sequence shown here is derived from an EMBL/GenBank/DDBJ whole genome shotgun (WGS) entry which is preliminary data.</text>
</comment>
<feature type="domain" description="Glycosyltransferase 2-like" evidence="2">
    <location>
        <begin position="10"/>
        <end position="190"/>
    </location>
</feature>
<dbReference type="InterPro" id="IPR001173">
    <property type="entry name" value="Glyco_trans_2-like"/>
</dbReference>
<dbReference type="AlphaFoldDB" id="A0A6B0SIZ6"/>
<protein>
    <submittedName>
        <fullName evidence="3">Glycosyltransferase</fullName>
    </submittedName>
</protein>
<sequence length="331" mass="36137">MYEGHSIAAVIPAYNEESFIGEVIETLPDFVDRAYVVDDASTDDTWTEIQTHAERVNDAKPAESPVTDGGVELDPRVVPIQHDENRGVGGAIKTGYRAALDDGVDVTLVVSGDGQTEPDILERILEPVAAGEAGYAKGNRLLDQDRDAMPRFRQAGNFVLTFLTKISSGYWGMMDPQNGSTAISREALEAVDIAEMYEDYGYCNDLLARLNAAGVTVADVSRRAVYEDEESHIDYRTYIPKVSVLLLGNFLWRLRSKYLSEQFHPLPLFYYAGAVAAGGGLASLLRRAASSESDGVVESLTLVSVGVLGLIAGMVLDREENRGMTVQKYDQ</sequence>
<dbReference type="EMBL" id="WUUU01000142">
    <property type="protein sequence ID" value="MXR21718.1"/>
    <property type="molecule type" value="Genomic_DNA"/>
</dbReference>
<dbReference type="SUPFAM" id="SSF53448">
    <property type="entry name" value="Nucleotide-diphospho-sugar transferases"/>
    <property type="match status" value="1"/>
</dbReference>
<dbReference type="PANTHER" id="PTHR48090:SF7">
    <property type="entry name" value="RFBJ PROTEIN"/>
    <property type="match status" value="1"/>
</dbReference>
<dbReference type="Proteomes" id="UP000471521">
    <property type="component" value="Unassembled WGS sequence"/>
</dbReference>
<dbReference type="InterPro" id="IPR050256">
    <property type="entry name" value="Glycosyltransferase_2"/>
</dbReference>
<feature type="transmembrane region" description="Helical" evidence="1">
    <location>
        <begin position="297"/>
        <end position="316"/>
    </location>
</feature>
<evidence type="ECO:0000313" key="3">
    <source>
        <dbReference type="EMBL" id="MXR21718.1"/>
    </source>
</evidence>
<dbReference type="Pfam" id="PF00535">
    <property type="entry name" value="Glycos_transf_2"/>
    <property type="match status" value="1"/>
</dbReference>
<keyword evidence="1" id="KW-0812">Transmembrane</keyword>
<keyword evidence="1" id="KW-0472">Membrane</keyword>
<evidence type="ECO:0000313" key="4">
    <source>
        <dbReference type="Proteomes" id="UP000471521"/>
    </source>
</evidence>
<evidence type="ECO:0000259" key="2">
    <source>
        <dbReference type="Pfam" id="PF00535"/>
    </source>
</evidence>